<dbReference type="EMBL" id="MN167490">
    <property type="protein sequence ID" value="QED21518.1"/>
    <property type="molecule type" value="Genomic_RNA"/>
</dbReference>
<accession>A0A5B8XB35</accession>
<organism evidence="1">
    <name type="scientific">Stapleton virus</name>
    <dbReference type="NCBI Taxonomy" id="2600331"/>
    <lineage>
        <taxon>Viruses</taxon>
        <taxon>Riboviria</taxon>
        <taxon>Orthornavirae</taxon>
        <taxon>Pisuviricota</taxon>
        <taxon>Pisoniviricetes</taxon>
        <taxon>Sobelivirales</taxon>
        <taxon>Solemoviridae</taxon>
    </lineage>
</organism>
<reference evidence="1" key="1">
    <citation type="journal article" date="2019" name="Virology">
        <title>Identification of diverse arthropod associated viruses in native Australian fleas.</title>
        <authorList>
            <person name="Harvey E."/>
            <person name="Rose K."/>
            <person name="Eden J.S."/>
            <person name="Lawrence A."/>
            <person name="Doggett S.L."/>
            <person name="Holmes E.C."/>
        </authorList>
    </citation>
    <scope>NUCLEOTIDE SEQUENCE</scope>
    <source>
        <strain evidence="1">AFV10</strain>
    </source>
</reference>
<sequence length="269" mass="29430">MGRLFRNHDWHGFFVKTPVEMSRAITSVHGSVSSLSQTNVPGRPNTAFTPKVSVDFNRGSGLGILTGVGLWMPTTDVDLVPEVGPIQGTHEIPVTVEYKGEGEGKTKTIGGGGDVRGDVRYTFDLTFPLEVHQALGLEGVFVTLSVVTSQADYGVVELTNNQNYDNVYSVTVDWSKFLDYAVPLATTKLVSSSYAKGLILQAWGIVKPNIPKLQTTVQVAFTWVTNTNETRYRDFRFNNVVDLVLTGGKEMLRLTPPSVDLGIYVADLD</sequence>
<evidence type="ECO:0000313" key="1">
    <source>
        <dbReference type="EMBL" id="QED21518.1"/>
    </source>
</evidence>
<name>A0A5B8XB35_9VIRU</name>
<protein>
    <submittedName>
        <fullName evidence="1">Uncharacterized protein</fullName>
    </submittedName>
</protein>
<proteinExistence type="predicted"/>